<dbReference type="InterPro" id="IPR033121">
    <property type="entry name" value="PEPTIDASE_A1"/>
</dbReference>
<feature type="chain" id="PRO_5045037620" description="Peptidase A1 domain-containing protein" evidence="6">
    <location>
        <begin position="16"/>
        <end position="338"/>
    </location>
</feature>
<evidence type="ECO:0000256" key="6">
    <source>
        <dbReference type="SAM" id="SignalP"/>
    </source>
</evidence>
<evidence type="ECO:0000256" key="2">
    <source>
        <dbReference type="ARBA" id="ARBA00022670"/>
    </source>
</evidence>
<comment type="similarity">
    <text evidence="1 5">Belongs to the peptidase A1 family.</text>
</comment>
<feature type="domain" description="Peptidase A1" evidence="7">
    <location>
        <begin position="65"/>
        <end position="338"/>
    </location>
</feature>
<keyword evidence="4 5" id="KW-0378">Hydrolase</keyword>
<keyword evidence="9" id="KW-1185">Reference proteome</keyword>
<dbReference type="PANTHER" id="PTHR47966:SF51">
    <property type="entry name" value="BETA-SITE APP-CLEAVING ENZYME, ISOFORM A-RELATED"/>
    <property type="match status" value="1"/>
</dbReference>
<evidence type="ECO:0000256" key="1">
    <source>
        <dbReference type="ARBA" id="ARBA00007447"/>
    </source>
</evidence>
<dbReference type="PROSITE" id="PS51767">
    <property type="entry name" value="PEPTIDASE_A1"/>
    <property type="match status" value="1"/>
</dbReference>
<evidence type="ECO:0000256" key="4">
    <source>
        <dbReference type="ARBA" id="ARBA00022801"/>
    </source>
</evidence>
<keyword evidence="2 5" id="KW-0645">Protease</keyword>
<proteinExistence type="inferred from homology"/>
<keyword evidence="3 5" id="KW-0064">Aspartyl protease</keyword>
<keyword evidence="6" id="KW-0732">Signal</keyword>
<dbReference type="InterPro" id="IPR021109">
    <property type="entry name" value="Peptidase_aspartic_dom_sf"/>
</dbReference>
<evidence type="ECO:0000256" key="5">
    <source>
        <dbReference type="RuleBase" id="RU000454"/>
    </source>
</evidence>
<dbReference type="InterPro" id="IPR001461">
    <property type="entry name" value="Aspartic_peptidase_A1"/>
</dbReference>
<evidence type="ECO:0000259" key="7">
    <source>
        <dbReference type="PROSITE" id="PS51767"/>
    </source>
</evidence>
<comment type="caution">
    <text evidence="8">The sequence shown here is derived from an EMBL/GenBank/DDBJ whole genome shotgun (WGS) entry which is preliminary data.</text>
</comment>
<accession>A0ABN9URL3</accession>
<organism evidence="8 9">
    <name type="scientific">Prorocentrum cordatum</name>
    <dbReference type="NCBI Taxonomy" id="2364126"/>
    <lineage>
        <taxon>Eukaryota</taxon>
        <taxon>Sar</taxon>
        <taxon>Alveolata</taxon>
        <taxon>Dinophyceae</taxon>
        <taxon>Prorocentrales</taxon>
        <taxon>Prorocentraceae</taxon>
        <taxon>Prorocentrum</taxon>
    </lineage>
</organism>
<dbReference type="PANTHER" id="PTHR47966">
    <property type="entry name" value="BETA-SITE APP-CLEAVING ENZYME, ISOFORM A-RELATED"/>
    <property type="match status" value="1"/>
</dbReference>
<dbReference type="PRINTS" id="PR00792">
    <property type="entry name" value="PEPSIN"/>
</dbReference>
<protein>
    <recommendedName>
        <fullName evidence="7">Peptidase A1 domain-containing protein</fullName>
    </recommendedName>
</protein>
<dbReference type="PROSITE" id="PS00141">
    <property type="entry name" value="ASP_PROTEASE"/>
    <property type="match status" value="2"/>
</dbReference>
<dbReference type="InterPro" id="IPR001969">
    <property type="entry name" value="Aspartic_peptidase_AS"/>
</dbReference>
<evidence type="ECO:0000313" key="8">
    <source>
        <dbReference type="EMBL" id="CAK0861839.1"/>
    </source>
</evidence>
<dbReference type="Pfam" id="PF00026">
    <property type="entry name" value="Asp"/>
    <property type="match status" value="1"/>
</dbReference>
<evidence type="ECO:0000313" key="9">
    <source>
        <dbReference type="Proteomes" id="UP001189429"/>
    </source>
</evidence>
<feature type="signal peptide" evidence="6">
    <location>
        <begin position="1"/>
        <end position="15"/>
    </location>
</feature>
<sequence>MAKLVSAALLAVAQGGIVRVPVEKTVSLRDIAKGMSAQVPQLAEQQLLGSDGHDVPISDFQNAQYFGPIQVGGQTFQVIFDTGSANVWVPGKNCSWHTCWFHPRYDATKSSTYPPDGRTYSVQYGSGPVEGVFASDTVTVGDVKVPDQLFAEVSSVSFGPLNLAFAAGKFDGLLGLGFKSISQYNIPTPFETMIAQKLVDEPVFAFYLQSDASAQGELVFGGIDNAHFTGDLVNVPLISETYWEVSLDKMTFGSESVASSQKAIIDSGTSLLAGPKDVVDTLAKKAGATLIAGKEWTIDCNRSASLPSLTVTLGGPWRTSSSKAATTSSTQGARVCLP</sequence>
<name>A0ABN9URL3_9DINO</name>
<gene>
    <name evidence="8" type="ORF">PCOR1329_LOCUS50395</name>
</gene>
<evidence type="ECO:0000256" key="3">
    <source>
        <dbReference type="ARBA" id="ARBA00022750"/>
    </source>
</evidence>
<dbReference type="Proteomes" id="UP001189429">
    <property type="component" value="Unassembled WGS sequence"/>
</dbReference>
<dbReference type="EMBL" id="CAUYUJ010016098">
    <property type="protein sequence ID" value="CAK0861839.1"/>
    <property type="molecule type" value="Genomic_DNA"/>
</dbReference>
<dbReference type="SUPFAM" id="SSF50630">
    <property type="entry name" value="Acid proteases"/>
    <property type="match status" value="1"/>
</dbReference>
<dbReference type="Gene3D" id="2.40.70.10">
    <property type="entry name" value="Acid Proteases"/>
    <property type="match status" value="2"/>
</dbReference>
<reference evidence="8" key="1">
    <citation type="submission" date="2023-10" db="EMBL/GenBank/DDBJ databases">
        <authorList>
            <person name="Chen Y."/>
            <person name="Shah S."/>
            <person name="Dougan E. K."/>
            <person name="Thang M."/>
            <person name="Chan C."/>
        </authorList>
    </citation>
    <scope>NUCLEOTIDE SEQUENCE [LARGE SCALE GENOMIC DNA]</scope>
</reference>